<reference evidence="3 4" key="1">
    <citation type="journal article" date="2016" name="Nat. Commun.">
        <title>Thousands of microbial genomes shed light on interconnected biogeochemical processes in an aquifer system.</title>
        <authorList>
            <person name="Anantharaman K."/>
            <person name="Brown C.T."/>
            <person name="Hug L.A."/>
            <person name="Sharon I."/>
            <person name="Castelle C.J."/>
            <person name="Probst A.J."/>
            <person name="Thomas B.C."/>
            <person name="Singh A."/>
            <person name="Wilkins M.J."/>
            <person name="Karaoz U."/>
            <person name="Brodie E.L."/>
            <person name="Williams K.H."/>
            <person name="Hubbard S.S."/>
            <person name="Banfield J.F."/>
        </authorList>
    </citation>
    <scope>NUCLEOTIDE SEQUENCE [LARGE SCALE GENOMIC DNA]</scope>
</reference>
<dbReference type="AlphaFoldDB" id="A0A1F4VI28"/>
<dbReference type="InterPro" id="IPR027417">
    <property type="entry name" value="P-loop_NTPase"/>
</dbReference>
<evidence type="ECO:0000313" key="3">
    <source>
        <dbReference type="EMBL" id="OGC56518.1"/>
    </source>
</evidence>
<dbReference type="InterPro" id="IPR025420">
    <property type="entry name" value="DUF4143"/>
</dbReference>
<dbReference type="InterPro" id="IPR041682">
    <property type="entry name" value="AAA_14"/>
</dbReference>
<dbReference type="PANTHER" id="PTHR43566:SF1">
    <property type="entry name" value="AAA+ ATPASE DOMAIN-CONTAINING PROTEIN"/>
    <property type="match status" value="1"/>
</dbReference>
<evidence type="ECO:0000259" key="1">
    <source>
        <dbReference type="Pfam" id="PF13173"/>
    </source>
</evidence>
<dbReference type="Pfam" id="PF13173">
    <property type="entry name" value="AAA_14"/>
    <property type="match status" value="1"/>
</dbReference>
<dbReference type="Gene3D" id="3.40.50.300">
    <property type="entry name" value="P-loop containing nucleotide triphosphate hydrolases"/>
    <property type="match status" value="1"/>
</dbReference>
<dbReference type="PANTHER" id="PTHR43566">
    <property type="entry name" value="CONSERVED PROTEIN"/>
    <property type="match status" value="1"/>
</dbReference>
<dbReference type="EMBL" id="MEVN01000036">
    <property type="protein sequence ID" value="OGC56518.1"/>
    <property type="molecule type" value="Genomic_DNA"/>
</dbReference>
<dbReference type="Proteomes" id="UP000177763">
    <property type="component" value="Unassembled WGS sequence"/>
</dbReference>
<evidence type="ECO:0000259" key="2">
    <source>
        <dbReference type="Pfam" id="PF13635"/>
    </source>
</evidence>
<name>A0A1F4VI28_UNCKA</name>
<organism evidence="3 4">
    <name type="scientific">candidate division WWE3 bacterium RIFCSPLOWO2_12_FULL_36_10</name>
    <dbReference type="NCBI Taxonomy" id="1802630"/>
    <lineage>
        <taxon>Bacteria</taxon>
        <taxon>Katanobacteria</taxon>
    </lineage>
</organism>
<gene>
    <name evidence="3" type="ORF">A3H26_00425</name>
</gene>
<feature type="domain" description="AAA" evidence="1">
    <location>
        <begin position="17"/>
        <end position="145"/>
    </location>
</feature>
<evidence type="ECO:0000313" key="4">
    <source>
        <dbReference type="Proteomes" id="UP000177763"/>
    </source>
</evidence>
<protein>
    <submittedName>
        <fullName evidence="3">ATPase</fullName>
    </submittedName>
</protein>
<accession>A0A1F4VI28</accession>
<feature type="domain" description="DUF4143" evidence="2">
    <location>
        <begin position="207"/>
        <end position="361"/>
    </location>
</feature>
<dbReference type="SUPFAM" id="SSF52540">
    <property type="entry name" value="P-loop containing nucleoside triphosphate hydrolases"/>
    <property type="match status" value="1"/>
</dbReference>
<proteinExistence type="predicted"/>
<dbReference type="Pfam" id="PF13635">
    <property type="entry name" value="DUF4143"/>
    <property type="match status" value="1"/>
</dbReference>
<sequence length="414" mass="48028">MIKRYLLSELLAHLDKKEISLLVGPRQSGKTTIMFLLKTYLEKKGERCVYLSLDIEADKRHFQSQEALLAKIALEVGVEKAFIFIDEIQRKESASLFLKGLYDMSLPYKFIVTGSGSIELKEKIHESLAGRKRLFELSTLSFEEFVDYKTNYKYEGRLNDFFNVEIDRAHQYLYEYLNFGGYPRVVLEEILHEKIKVISELYQSYIEKDIVYLLNVQKIDDFTRLVKILSSQVGEILNVSEIASTLGLSSITIKNYLWYLDKTYITYRITPFFRNVRKEITKSPVIYFSDLGLRNYANGTFGTLSKPEDMGFLFQNFISNKLNSKLSQTPQELHFWRTKDRAEVDFVVTLSSKVLPIEVKFKTLKTPEISKSLHSFISKYSPQEAIILHLGKEMTTAIGKTLVRALPYFNDTVN</sequence>
<comment type="caution">
    <text evidence="3">The sequence shown here is derived from an EMBL/GenBank/DDBJ whole genome shotgun (WGS) entry which is preliminary data.</text>
</comment>